<proteinExistence type="inferred from homology"/>
<organism evidence="5 6">
    <name type="scientific">Povalibacter uvarum</name>
    <dbReference type="NCBI Taxonomy" id="732238"/>
    <lineage>
        <taxon>Bacteria</taxon>
        <taxon>Pseudomonadati</taxon>
        <taxon>Pseudomonadota</taxon>
        <taxon>Gammaproteobacteria</taxon>
        <taxon>Steroidobacterales</taxon>
        <taxon>Steroidobacteraceae</taxon>
        <taxon>Povalibacter</taxon>
    </lineage>
</organism>
<gene>
    <name evidence="5" type="ORF">HNQ60_003319</name>
</gene>
<dbReference type="Pfam" id="PF19581">
    <property type="entry name" value="Glyoxalase_7"/>
    <property type="match status" value="1"/>
</dbReference>
<dbReference type="PROSITE" id="PS51819">
    <property type="entry name" value="VOC"/>
    <property type="match status" value="1"/>
</dbReference>
<evidence type="ECO:0000313" key="6">
    <source>
        <dbReference type="Proteomes" id="UP000588068"/>
    </source>
</evidence>
<keyword evidence="6" id="KW-1185">Reference proteome</keyword>
<comment type="caution">
    <text evidence="5">The sequence shown here is derived from an EMBL/GenBank/DDBJ whole genome shotgun (WGS) entry which is preliminary data.</text>
</comment>
<comment type="similarity">
    <text evidence="1">Belongs to the bleomycin resistance protein family.</text>
</comment>
<protein>
    <recommendedName>
        <fullName evidence="2">Bleomycin resistance protein</fullName>
    </recommendedName>
</protein>
<dbReference type="Gene3D" id="3.10.180.10">
    <property type="entry name" value="2,3-Dihydroxybiphenyl 1,2-Dioxygenase, domain 1"/>
    <property type="match status" value="1"/>
</dbReference>
<reference evidence="5 6" key="1">
    <citation type="submission" date="2020-08" db="EMBL/GenBank/DDBJ databases">
        <title>Genomic Encyclopedia of Type Strains, Phase IV (KMG-IV): sequencing the most valuable type-strain genomes for metagenomic binning, comparative biology and taxonomic classification.</title>
        <authorList>
            <person name="Goeker M."/>
        </authorList>
    </citation>
    <scope>NUCLEOTIDE SEQUENCE [LARGE SCALE GENOMIC DNA]</scope>
    <source>
        <strain evidence="5 6">DSM 26723</strain>
    </source>
</reference>
<name>A0A841HQQ8_9GAMM</name>
<dbReference type="AlphaFoldDB" id="A0A841HQQ8"/>
<dbReference type="EMBL" id="JACHHZ010000003">
    <property type="protein sequence ID" value="MBB6094438.1"/>
    <property type="molecule type" value="Genomic_DNA"/>
</dbReference>
<accession>A0A841HQQ8</accession>
<dbReference type="SUPFAM" id="SSF54593">
    <property type="entry name" value="Glyoxalase/Bleomycin resistance protein/Dihydroxybiphenyl dioxygenase"/>
    <property type="match status" value="1"/>
</dbReference>
<dbReference type="Proteomes" id="UP000588068">
    <property type="component" value="Unassembled WGS sequence"/>
</dbReference>
<dbReference type="InterPro" id="IPR029068">
    <property type="entry name" value="Glyas_Bleomycin-R_OHBP_Dase"/>
</dbReference>
<evidence type="ECO:0000256" key="3">
    <source>
        <dbReference type="ARBA" id="ARBA00023251"/>
    </source>
</evidence>
<evidence type="ECO:0000256" key="1">
    <source>
        <dbReference type="ARBA" id="ARBA00011051"/>
    </source>
</evidence>
<evidence type="ECO:0000313" key="5">
    <source>
        <dbReference type="EMBL" id="MBB6094438.1"/>
    </source>
</evidence>
<dbReference type="GO" id="GO:0046677">
    <property type="term" value="P:response to antibiotic"/>
    <property type="evidence" value="ECO:0007669"/>
    <property type="project" value="UniProtKB-KW"/>
</dbReference>
<dbReference type="InterPro" id="IPR000335">
    <property type="entry name" value="Bleomycin-R"/>
</dbReference>
<keyword evidence="3" id="KW-0046">Antibiotic resistance</keyword>
<evidence type="ECO:0000256" key="2">
    <source>
        <dbReference type="ARBA" id="ARBA00021572"/>
    </source>
</evidence>
<evidence type="ECO:0000259" key="4">
    <source>
        <dbReference type="PROSITE" id="PS51819"/>
    </source>
</evidence>
<dbReference type="RefSeq" id="WP_184333701.1">
    <property type="nucleotide sequence ID" value="NZ_JACHHZ010000003.1"/>
</dbReference>
<feature type="domain" description="VOC" evidence="4">
    <location>
        <begin position="1"/>
        <end position="116"/>
    </location>
</feature>
<dbReference type="InterPro" id="IPR037523">
    <property type="entry name" value="VOC_core"/>
</dbReference>
<sequence length="123" mass="14106">MPRIVPILNIGSYDEAKVYYVDWLGFSIDWEFRFEPTLPVYMQVSRDGLVLHLSEHKGGNFGPAMCHVEVDDLDALMAEWKSRRPDFTQEIEIAPWNAKHISLKDPFGNMLGINQNLPTPSET</sequence>